<keyword evidence="6" id="KW-1185">Reference proteome</keyword>
<accession>A0ABX1DF75</accession>
<dbReference type="PROSITE" id="PS50943">
    <property type="entry name" value="HTH_CROC1"/>
    <property type="match status" value="1"/>
</dbReference>
<name>A0ABX1DF75_9FLAO</name>
<evidence type="ECO:0000256" key="2">
    <source>
        <dbReference type="PROSITE-ProRule" id="PRU00335"/>
    </source>
</evidence>
<feature type="domain" description="HTH tetR-type" evidence="4">
    <location>
        <begin position="1"/>
        <end position="61"/>
    </location>
</feature>
<sequence>MIGKEHIIAFAAEKFTQFGSKRFTMDELAALLGISKKTIYQYFSSKEDLVVASIQYLINEYNETLEHLIKSEKDPITSIILMYEKAFERLKYFKPSFIFGLRKYYPLANKVFDDFRNNFVKERIYSLLKVAKEKDILLEGVNLDLFCDLYFKRFEEVAFIRNNLFDVYSNTDLLNHFIVFSLRGITKPNYSNPYFE</sequence>
<dbReference type="CDD" id="cd00093">
    <property type="entry name" value="HTH_XRE"/>
    <property type="match status" value="1"/>
</dbReference>
<dbReference type="Proteomes" id="UP000760545">
    <property type="component" value="Unassembled WGS sequence"/>
</dbReference>
<dbReference type="PROSITE" id="PS50977">
    <property type="entry name" value="HTH_TETR_2"/>
    <property type="match status" value="1"/>
</dbReference>
<evidence type="ECO:0000259" key="4">
    <source>
        <dbReference type="PROSITE" id="PS50977"/>
    </source>
</evidence>
<gene>
    <name evidence="5" type="ORF">HC176_11455</name>
</gene>
<dbReference type="Pfam" id="PF00440">
    <property type="entry name" value="TetR_N"/>
    <property type="match status" value="1"/>
</dbReference>
<keyword evidence="1 2" id="KW-0238">DNA-binding</keyword>
<dbReference type="SUPFAM" id="SSF46689">
    <property type="entry name" value="Homeodomain-like"/>
    <property type="match status" value="1"/>
</dbReference>
<dbReference type="Gene3D" id="1.10.357.10">
    <property type="entry name" value="Tetracycline Repressor, domain 2"/>
    <property type="match status" value="1"/>
</dbReference>
<dbReference type="InterPro" id="IPR001387">
    <property type="entry name" value="Cro/C1-type_HTH"/>
</dbReference>
<dbReference type="InterPro" id="IPR050109">
    <property type="entry name" value="HTH-type_TetR-like_transc_reg"/>
</dbReference>
<dbReference type="RefSeq" id="WP_167918415.1">
    <property type="nucleotide sequence ID" value="NZ_JAAVJS010000015.1"/>
</dbReference>
<feature type="DNA-binding region" description="H-T-H motif" evidence="2">
    <location>
        <begin position="24"/>
        <end position="43"/>
    </location>
</feature>
<dbReference type="PANTHER" id="PTHR30328:SF54">
    <property type="entry name" value="HTH-TYPE TRANSCRIPTIONAL REPRESSOR SCO4008"/>
    <property type="match status" value="1"/>
</dbReference>
<evidence type="ECO:0000313" key="5">
    <source>
        <dbReference type="EMBL" id="NJX16102.1"/>
    </source>
</evidence>
<comment type="caution">
    <text evidence="5">The sequence shown here is derived from an EMBL/GenBank/DDBJ whole genome shotgun (WGS) entry which is preliminary data.</text>
</comment>
<dbReference type="EMBL" id="JAAVJS010000015">
    <property type="protein sequence ID" value="NJX16102.1"/>
    <property type="molecule type" value="Genomic_DNA"/>
</dbReference>
<dbReference type="PRINTS" id="PR00455">
    <property type="entry name" value="HTHTETR"/>
</dbReference>
<dbReference type="InterPro" id="IPR001647">
    <property type="entry name" value="HTH_TetR"/>
</dbReference>
<evidence type="ECO:0000313" key="6">
    <source>
        <dbReference type="Proteomes" id="UP000760545"/>
    </source>
</evidence>
<organism evidence="5 6">
    <name type="scientific">Tamlana crocina</name>
    <dbReference type="NCBI Taxonomy" id="393006"/>
    <lineage>
        <taxon>Bacteria</taxon>
        <taxon>Pseudomonadati</taxon>
        <taxon>Bacteroidota</taxon>
        <taxon>Flavobacteriia</taxon>
        <taxon>Flavobacteriales</taxon>
        <taxon>Flavobacteriaceae</taxon>
        <taxon>Tamlana</taxon>
    </lineage>
</organism>
<protein>
    <submittedName>
        <fullName evidence="5">TetR/AcrR family transcriptional regulator</fullName>
    </submittedName>
</protein>
<proteinExistence type="predicted"/>
<feature type="domain" description="HTH cro/C1-type" evidence="3">
    <location>
        <begin position="20"/>
        <end position="68"/>
    </location>
</feature>
<evidence type="ECO:0000256" key="1">
    <source>
        <dbReference type="ARBA" id="ARBA00023125"/>
    </source>
</evidence>
<dbReference type="InterPro" id="IPR009057">
    <property type="entry name" value="Homeodomain-like_sf"/>
</dbReference>
<reference evidence="5 6" key="1">
    <citation type="submission" date="2020-03" db="EMBL/GenBank/DDBJ databases">
        <title>Tamlana sp. nov, isolated from XXX.</title>
        <authorList>
            <person name="Cao W.R."/>
        </authorList>
    </citation>
    <scope>NUCLEOTIDE SEQUENCE [LARGE SCALE GENOMIC DNA]</scope>
    <source>
        <strain evidence="5 6">HST1-43</strain>
    </source>
</reference>
<dbReference type="PANTHER" id="PTHR30328">
    <property type="entry name" value="TRANSCRIPTIONAL REPRESSOR"/>
    <property type="match status" value="1"/>
</dbReference>
<evidence type="ECO:0000259" key="3">
    <source>
        <dbReference type="PROSITE" id="PS50943"/>
    </source>
</evidence>